<comment type="similarity">
    <text evidence="1">Belongs to the ADP-ribosylglycohydrolase family.</text>
</comment>
<name>G3UQ97_MELGA</name>
<reference evidence="2" key="1">
    <citation type="journal article" date="2010" name="PLoS Biol.">
        <title>Multi-platform next-generation sequencing of the domestic turkey (Meleagris gallopavo): genome assembly and analysis.</title>
        <authorList>
            <person name="Dalloul R.A."/>
            <person name="Long J.A."/>
            <person name="Zimin A.V."/>
            <person name="Aslam L."/>
            <person name="Beal K."/>
            <person name="Blomberg L.A."/>
            <person name="Bouffard P."/>
            <person name="Burt D.W."/>
            <person name="Crasta O."/>
            <person name="Crooijmans R.P."/>
            <person name="Cooper K."/>
            <person name="Coulombe R.A."/>
            <person name="De S."/>
            <person name="Delany M.E."/>
            <person name="Dodgson J.B."/>
            <person name="Dong J.J."/>
            <person name="Evans C."/>
            <person name="Frederickson K.M."/>
            <person name="Flicek P."/>
            <person name="Florea L."/>
            <person name="Folkerts O."/>
            <person name="Groenen M.A."/>
            <person name="Harkins T.T."/>
            <person name="Herrero J."/>
            <person name="Hoffmann S."/>
            <person name="Megens H.J."/>
            <person name="Jiang A."/>
            <person name="de Jong P."/>
            <person name="Kaiser P."/>
            <person name="Kim H."/>
            <person name="Kim K.W."/>
            <person name="Kim S."/>
            <person name="Langenberger D."/>
            <person name="Lee M.K."/>
            <person name="Lee T."/>
            <person name="Mane S."/>
            <person name="Marcais G."/>
            <person name="Marz M."/>
            <person name="McElroy A.P."/>
            <person name="Modise T."/>
            <person name="Nefedov M."/>
            <person name="Notredame C."/>
            <person name="Paton I.R."/>
            <person name="Payne W.S."/>
            <person name="Pertea G."/>
            <person name="Prickett D."/>
            <person name="Puiu D."/>
            <person name="Qioa D."/>
            <person name="Raineri E."/>
            <person name="Ruffier M."/>
            <person name="Salzberg S.L."/>
            <person name="Schatz M.C."/>
            <person name="Scheuring C."/>
            <person name="Schmidt C.J."/>
            <person name="Schroeder S."/>
            <person name="Searle S.M."/>
            <person name="Smith E.J."/>
            <person name="Smith J."/>
            <person name="Sonstegard T.S."/>
            <person name="Stadler P.F."/>
            <person name="Tafer H."/>
            <person name="Tu Z.J."/>
            <person name="Van Tassell C.P."/>
            <person name="Vilella A.J."/>
            <person name="Williams K.P."/>
            <person name="Yorke J.A."/>
            <person name="Zhang L."/>
            <person name="Zhang H.B."/>
            <person name="Zhang X."/>
            <person name="Zhang Y."/>
            <person name="Reed K.M."/>
        </authorList>
    </citation>
    <scope>NUCLEOTIDE SEQUENCE [LARGE SCALE GENOMIC DNA]</scope>
</reference>
<evidence type="ECO:0000313" key="3">
    <source>
        <dbReference type="Proteomes" id="UP000001645"/>
    </source>
</evidence>
<dbReference type="InParanoid" id="G3UQ97"/>
<dbReference type="GeneTree" id="ENSGT00530000063627"/>
<dbReference type="OMA" id="LAWRYVA"/>
<reference evidence="2" key="3">
    <citation type="submission" date="2025-09" db="UniProtKB">
        <authorList>
            <consortium name="Ensembl"/>
        </authorList>
    </citation>
    <scope>IDENTIFICATION</scope>
</reference>
<dbReference type="PANTHER" id="PTHR16222:SF39">
    <property type="entry name" value="ADP-RIBOSYLARGININE HYDROLASE-RELATED"/>
    <property type="match status" value="1"/>
</dbReference>
<dbReference type="Gene3D" id="1.10.4080.10">
    <property type="entry name" value="ADP-ribosylation/Crystallin J1"/>
    <property type="match status" value="1"/>
</dbReference>
<evidence type="ECO:0000256" key="1">
    <source>
        <dbReference type="ARBA" id="ARBA00010702"/>
    </source>
</evidence>
<dbReference type="InterPro" id="IPR050792">
    <property type="entry name" value="ADP-ribosylglycohydrolase"/>
</dbReference>
<evidence type="ECO:0008006" key="4">
    <source>
        <dbReference type="Google" id="ProtNLM"/>
    </source>
</evidence>
<keyword evidence="3" id="KW-1185">Reference proteome</keyword>
<accession>G3UQ97</accession>
<sequence>TGLEGDALLQELAWRYVAAMEDMEGRKPGPSSILGTSQLRPGEPHGYRIPFNPTGTGCGAAMRSLAIGLRYPRPEELPTLIQVSIESGRMTHHHPTGYLGALAVALFGALGVRGEPPEVWGAELLRVLPHAWDYVEGEGVNVGDNAAAWDFFGDSWRR</sequence>
<dbReference type="InterPro" id="IPR005502">
    <property type="entry name" value="Ribosyl_crysJ1"/>
</dbReference>
<dbReference type="Proteomes" id="UP000001645">
    <property type="component" value="Unplaced"/>
</dbReference>
<evidence type="ECO:0000313" key="2">
    <source>
        <dbReference type="Ensembl" id="ENSMGAP00000017769.1"/>
    </source>
</evidence>
<dbReference type="AlphaFoldDB" id="G3UQ97"/>
<dbReference type="Pfam" id="PF03747">
    <property type="entry name" value="ADP_ribosyl_GH"/>
    <property type="match status" value="1"/>
</dbReference>
<dbReference type="PANTHER" id="PTHR16222">
    <property type="entry name" value="ADP-RIBOSYLGLYCOHYDROLASE"/>
    <property type="match status" value="1"/>
</dbReference>
<dbReference type="InterPro" id="IPR036705">
    <property type="entry name" value="Ribosyl_crysJ1_sf"/>
</dbReference>
<reference evidence="2" key="2">
    <citation type="submission" date="2025-08" db="UniProtKB">
        <authorList>
            <consortium name="Ensembl"/>
        </authorList>
    </citation>
    <scope>IDENTIFICATION</scope>
</reference>
<organism evidence="2 3">
    <name type="scientific">Meleagris gallopavo</name>
    <name type="common">Wild turkey</name>
    <dbReference type="NCBI Taxonomy" id="9103"/>
    <lineage>
        <taxon>Eukaryota</taxon>
        <taxon>Metazoa</taxon>
        <taxon>Chordata</taxon>
        <taxon>Craniata</taxon>
        <taxon>Vertebrata</taxon>
        <taxon>Euteleostomi</taxon>
        <taxon>Archelosauria</taxon>
        <taxon>Archosauria</taxon>
        <taxon>Dinosauria</taxon>
        <taxon>Saurischia</taxon>
        <taxon>Theropoda</taxon>
        <taxon>Coelurosauria</taxon>
        <taxon>Aves</taxon>
        <taxon>Neognathae</taxon>
        <taxon>Galloanserae</taxon>
        <taxon>Galliformes</taxon>
        <taxon>Phasianidae</taxon>
        <taxon>Meleagridinae</taxon>
        <taxon>Meleagris</taxon>
    </lineage>
</organism>
<proteinExistence type="inferred from homology"/>
<protein>
    <recommendedName>
        <fullName evidence="4">ADP-ribosylarginine hydrolase</fullName>
    </recommendedName>
</protein>
<dbReference type="Ensembl" id="ENSMGAT00000019594.2">
    <property type="protein sequence ID" value="ENSMGAP00000017769.1"/>
    <property type="gene ID" value="ENSMGAG00000016843.2"/>
</dbReference>
<dbReference type="HOGENOM" id="CLU_141371_0_0_1"/>
<dbReference type="Bgee" id="ENSMGAG00000016843">
    <property type="expression patterns" value="Expressed in pectoralis major and 14 other cell types or tissues"/>
</dbReference>
<dbReference type="SUPFAM" id="SSF101478">
    <property type="entry name" value="ADP-ribosylglycohydrolase"/>
    <property type="match status" value="1"/>
</dbReference>